<comment type="caution">
    <text evidence="2">The sequence shown here is derived from an EMBL/GenBank/DDBJ whole genome shotgun (WGS) entry which is preliminary data.</text>
</comment>
<gene>
    <name evidence="2" type="ORF">TRAPUB_11043</name>
</gene>
<dbReference type="EMBL" id="MNAD01000488">
    <property type="protein sequence ID" value="OJT12454.1"/>
    <property type="molecule type" value="Genomic_DNA"/>
</dbReference>
<proteinExistence type="predicted"/>
<feature type="chain" id="PRO_5013290443" evidence="1">
    <location>
        <begin position="28"/>
        <end position="118"/>
    </location>
</feature>
<evidence type="ECO:0000313" key="2">
    <source>
        <dbReference type="EMBL" id="OJT12454.1"/>
    </source>
</evidence>
<feature type="signal peptide" evidence="1">
    <location>
        <begin position="1"/>
        <end position="27"/>
    </location>
</feature>
<protein>
    <submittedName>
        <fullName evidence="2">Uncharacterized protein</fullName>
    </submittedName>
</protein>
<sequence length="118" mass="12407">MKTFVALSSLVAALLVLPSLAADSAHATPVVPVQNNGVHLPIAKRFNFTGPAKILQRDQARVRNLRARAAARLGGKTLSADVGVPSVVAQNQATQYVVNVSVLFEVYIVIAAKVPLAP</sequence>
<keyword evidence="3" id="KW-1185">Reference proteome</keyword>
<dbReference type="Proteomes" id="UP000184267">
    <property type="component" value="Unassembled WGS sequence"/>
</dbReference>
<keyword evidence="1" id="KW-0732">Signal</keyword>
<dbReference type="STRING" id="154538.A0A1M2VXW8"/>
<reference evidence="2 3" key="1">
    <citation type="submission" date="2016-10" db="EMBL/GenBank/DDBJ databases">
        <title>Genome sequence of the basidiomycete white-rot fungus Trametes pubescens.</title>
        <authorList>
            <person name="Makela M.R."/>
            <person name="Granchi Z."/>
            <person name="Peng M."/>
            <person name="De Vries R.P."/>
            <person name="Grigoriev I."/>
            <person name="Riley R."/>
            <person name="Hilden K."/>
        </authorList>
    </citation>
    <scope>NUCLEOTIDE SEQUENCE [LARGE SCALE GENOMIC DNA]</scope>
    <source>
        <strain evidence="2 3">FBCC735</strain>
    </source>
</reference>
<name>A0A1M2VXW8_TRAPU</name>
<evidence type="ECO:0000313" key="3">
    <source>
        <dbReference type="Proteomes" id="UP000184267"/>
    </source>
</evidence>
<evidence type="ECO:0000256" key="1">
    <source>
        <dbReference type="SAM" id="SignalP"/>
    </source>
</evidence>
<accession>A0A1M2VXW8</accession>
<organism evidence="2 3">
    <name type="scientific">Trametes pubescens</name>
    <name type="common">White-rot fungus</name>
    <dbReference type="NCBI Taxonomy" id="154538"/>
    <lineage>
        <taxon>Eukaryota</taxon>
        <taxon>Fungi</taxon>
        <taxon>Dikarya</taxon>
        <taxon>Basidiomycota</taxon>
        <taxon>Agaricomycotina</taxon>
        <taxon>Agaricomycetes</taxon>
        <taxon>Polyporales</taxon>
        <taxon>Polyporaceae</taxon>
        <taxon>Trametes</taxon>
    </lineage>
</organism>
<dbReference type="AlphaFoldDB" id="A0A1M2VXW8"/>